<reference evidence="2 3" key="1">
    <citation type="submission" date="2023-03" db="EMBL/GenBank/DDBJ databases">
        <title>Fodinicurvata sp. CAU 1616 isolated from sea sendiment.</title>
        <authorList>
            <person name="Kim W."/>
        </authorList>
    </citation>
    <scope>NUCLEOTIDE SEQUENCE [LARGE SCALE GENOMIC DNA]</scope>
    <source>
        <strain evidence="2 3">CAU 1616</strain>
    </source>
</reference>
<evidence type="ECO:0000313" key="2">
    <source>
        <dbReference type="EMBL" id="MDF2095976.1"/>
    </source>
</evidence>
<accession>A0ABT5YLZ6</accession>
<name>A0ABT5YLZ6_9PROT</name>
<keyword evidence="3" id="KW-1185">Reference proteome</keyword>
<dbReference type="Proteomes" id="UP001215503">
    <property type="component" value="Unassembled WGS sequence"/>
</dbReference>
<proteinExistence type="predicted"/>
<dbReference type="RefSeq" id="WP_275821936.1">
    <property type="nucleotide sequence ID" value="NZ_JARHUD010000004.1"/>
</dbReference>
<protein>
    <submittedName>
        <fullName evidence="2">Uncharacterized protein</fullName>
    </submittedName>
</protein>
<evidence type="ECO:0000313" key="3">
    <source>
        <dbReference type="Proteomes" id="UP001215503"/>
    </source>
</evidence>
<comment type="caution">
    <text evidence="2">The sequence shown here is derived from an EMBL/GenBank/DDBJ whole genome shotgun (WGS) entry which is preliminary data.</text>
</comment>
<sequence>MHVDGKISGGYAILCNCGNAFATERLGLALECPACGHTELGVDVAADYYLRSKRPSSSHDVSSPPFAAGLAKA</sequence>
<gene>
    <name evidence="2" type="ORF">P2G67_08310</name>
</gene>
<feature type="region of interest" description="Disordered" evidence="1">
    <location>
        <begin position="53"/>
        <end position="73"/>
    </location>
</feature>
<evidence type="ECO:0000256" key="1">
    <source>
        <dbReference type="SAM" id="MobiDB-lite"/>
    </source>
</evidence>
<organism evidence="2 3">
    <name type="scientific">Aquibaculum arenosum</name>
    <dbReference type="NCBI Taxonomy" id="3032591"/>
    <lineage>
        <taxon>Bacteria</taxon>
        <taxon>Pseudomonadati</taxon>
        <taxon>Pseudomonadota</taxon>
        <taxon>Alphaproteobacteria</taxon>
        <taxon>Rhodospirillales</taxon>
        <taxon>Rhodovibrionaceae</taxon>
        <taxon>Aquibaculum</taxon>
    </lineage>
</organism>
<dbReference type="EMBL" id="JARHUD010000004">
    <property type="protein sequence ID" value="MDF2095976.1"/>
    <property type="molecule type" value="Genomic_DNA"/>
</dbReference>